<dbReference type="InParanoid" id="V5HZ33"/>
<reference evidence="2" key="1">
    <citation type="journal article" date="2014" name="Genome Announc.">
        <title>Draft genome sequence of the formaldehyde-resistant fungus Byssochlamys spectabilis No. 5 (anamorph Paecilomyces variotii No. 5) (NBRC109023).</title>
        <authorList>
            <person name="Oka T."/>
            <person name="Ekino K."/>
            <person name="Fukuda K."/>
            <person name="Nomura Y."/>
        </authorList>
    </citation>
    <scope>NUCLEOTIDE SEQUENCE [LARGE SCALE GENOMIC DNA]</scope>
    <source>
        <strain evidence="2">No. 5 / NBRC 109023</strain>
    </source>
</reference>
<dbReference type="AlphaFoldDB" id="V5HZ33"/>
<accession>V5HZ33</accession>
<dbReference type="HOGENOM" id="CLU_2291282_0_0_1"/>
<organism evidence="1 2">
    <name type="scientific">Byssochlamys spectabilis (strain No. 5 / NBRC 109023)</name>
    <name type="common">Paecilomyces variotii</name>
    <dbReference type="NCBI Taxonomy" id="1356009"/>
    <lineage>
        <taxon>Eukaryota</taxon>
        <taxon>Fungi</taxon>
        <taxon>Dikarya</taxon>
        <taxon>Ascomycota</taxon>
        <taxon>Pezizomycotina</taxon>
        <taxon>Eurotiomycetes</taxon>
        <taxon>Eurotiomycetidae</taxon>
        <taxon>Eurotiales</taxon>
        <taxon>Thermoascaceae</taxon>
        <taxon>Paecilomyces</taxon>
    </lineage>
</organism>
<dbReference type="EMBL" id="BAUL01000120">
    <property type="protein sequence ID" value="GAD95285.1"/>
    <property type="molecule type" value="Genomic_DNA"/>
</dbReference>
<evidence type="ECO:0000313" key="2">
    <source>
        <dbReference type="Proteomes" id="UP000018001"/>
    </source>
</evidence>
<sequence>MGLAFHIEYVYIRLIRTNLGIEVQVLILSGNNEGGVGLRSCGMGIPETCETDRDQLLSLEYYYWPMPPMRFQSFTDAPGRGGSIDHRLRSYLRTFVTPSVK</sequence>
<keyword evidence="2" id="KW-1185">Reference proteome</keyword>
<gene>
    <name evidence="1" type="ORF">PVAR5_3927</name>
</gene>
<protein>
    <submittedName>
        <fullName evidence="1">Uncharacterized protein</fullName>
    </submittedName>
</protein>
<comment type="caution">
    <text evidence="1">The sequence shown here is derived from an EMBL/GenBank/DDBJ whole genome shotgun (WGS) entry which is preliminary data.</text>
</comment>
<name>V5HZ33_BYSSN</name>
<evidence type="ECO:0000313" key="1">
    <source>
        <dbReference type="EMBL" id="GAD95285.1"/>
    </source>
</evidence>
<dbReference type="Proteomes" id="UP000018001">
    <property type="component" value="Unassembled WGS sequence"/>
</dbReference>
<proteinExistence type="predicted"/>